<feature type="binding site" evidence="13">
    <location>
        <begin position="58"/>
        <end position="65"/>
    </location>
    <ligand>
        <name>ATP</name>
        <dbReference type="ChEBI" id="CHEBI:30616"/>
    </ligand>
</feature>
<dbReference type="EC" id="2.7.1.130" evidence="3 13"/>
<evidence type="ECO:0000256" key="9">
    <source>
        <dbReference type="ARBA" id="ARBA00022777"/>
    </source>
</evidence>
<dbReference type="GeneID" id="67182710"/>
<keyword evidence="5 13" id="KW-0444">Lipid biosynthesis</keyword>
<dbReference type="UniPathway" id="UPA00359">
    <property type="reaction ID" value="UER00482"/>
</dbReference>
<evidence type="ECO:0000313" key="15">
    <source>
        <dbReference type="EMBL" id="ADN76703.1"/>
    </source>
</evidence>
<evidence type="ECO:0000256" key="4">
    <source>
        <dbReference type="ARBA" id="ARBA00016436"/>
    </source>
</evidence>
<comment type="function">
    <text evidence="1 13">Transfers the gamma-phosphate of ATP to the 4'-position of a tetraacyldisaccharide 1-phosphate intermediate (termed DS-1-P) to form tetraacyldisaccharide 1,4'-bis-phosphate (lipid IVA).</text>
</comment>
<comment type="catalytic activity">
    <reaction evidence="13">
        <text>a lipid A disaccharide + ATP = a lipid IVA + ADP + H(+)</text>
        <dbReference type="Rhea" id="RHEA:67840"/>
        <dbReference type="ChEBI" id="CHEBI:15378"/>
        <dbReference type="ChEBI" id="CHEBI:30616"/>
        <dbReference type="ChEBI" id="CHEBI:176343"/>
        <dbReference type="ChEBI" id="CHEBI:176425"/>
        <dbReference type="ChEBI" id="CHEBI:456216"/>
        <dbReference type="EC" id="2.7.1.130"/>
    </reaction>
</comment>
<gene>
    <name evidence="13" type="primary">lpxK</name>
    <name evidence="15" type="ordered locus">Fbal_2501</name>
</gene>
<comment type="pathway">
    <text evidence="2 13">Glycolipid biosynthesis; lipid IV(A) biosynthesis; lipid IV(A) from (3R)-3-hydroxytetradecanoyl-[acyl-carrier-protein] and UDP-N-acetyl-alpha-D-glucosamine: step 6/6.</text>
</comment>
<dbReference type="GO" id="GO:0009029">
    <property type="term" value="F:lipid-A 4'-kinase activity"/>
    <property type="evidence" value="ECO:0007669"/>
    <property type="project" value="UniProtKB-UniRule"/>
</dbReference>
<evidence type="ECO:0000256" key="14">
    <source>
        <dbReference type="SAM" id="Phobius"/>
    </source>
</evidence>
<dbReference type="eggNOG" id="COG1663">
    <property type="taxonomic scope" value="Bacteria"/>
</dbReference>
<dbReference type="PANTHER" id="PTHR42724">
    <property type="entry name" value="TETRAACYLDISACCHARIDE 4'-KINASE"/>
    <property type="match status" value="1"/>
</dbReference>
<dbReference type="PANTHER" id="PTHR42724:SF1">
    <property type="entry name" value="TETRAACYLDISACCHARIDE 4'-KINASE, MITOCHONDRIAL-RELATED"/>
    <property type="match status" value="1"/>
</dbReference>
<evidence type="ECO:0000256" key="12">
    <source>
        <dbReference type="ARBA" id="ARBA00029757"/>
    </source>
</evidence>
<dbReference type="AlphaFoldDB" id="E1SNN0"/>
<dbReference type="OrthoDB" id="9766423at2"/>
<keyword evidence="14" id="KW-0812">Transmembrane</keyword>
<keyword evidence="11 13" id="KW-0443">Lipid metabolism</keyword>
<evidence type="ECO:0000256" key="7">
    <source>
        <dbReference type="ARBA" id="ARBA00022679"/>
    </source>
</evidence>
<protein>
    <recommendedName>
        <fullName evidence="4 13">Tetraacyldisaccharide 4'-kinase</fullName>
        <ecNumber evidence="3 13">2.7.1.130</ecNumber>
    </recommendedName>
    <alternativeName>
        <fullName evidence="12 13">Lipid A 4'-kinase</fullName>
    </alternativeName>
</protein>
<keyword evidence="14" id="KW-0472">Membrane</keyword>
<dbReference type="InterPro" id="IPR003758">
    <property type="entry name" value="LpxK"/>
</dbReference>
<dbReference type="NCBIfam" id="TIGR00682">
    <property type="entry name" value="lpxK"/>
    <property type="match status" value="1"/>
</dbReference>
<evidence type="ECO:0000256" key="11">
    <source>
        <dbReference type="ARBA" id="ARBA00023098"/>
    </source>
</evidence>
<dbReference type="KEGG" id="fbl:Fbal_2501"/>
<dbReference type="HOGENOM" id="CLU_038816_2_0_6"/>
<dbReference type="Proteomes" id="UP000006683">
    <property type="component" value="Chromosome"/>
</dbReference>
<dbReference type="GO" id="GO:0009245">
    <property type="term" value="P:lipid A biosynthetic process"/>
    <property type="evidence" value="ECO:0007669"/>
    <property type="project" value="UniProtKB-UniRule"/>
</dbReference>
<dbReference type="RefSeq" id="WP_013346009.1">
    <property type="nucleotide sequence ID" value="NC_014541.1"/>
</dbReference>
<keyword evidence="16" id="KW-1185">Reference proteome</keyword>
<reference evidence="15 16" key="1">
    <citation type="journal article" date="2010" name="Stand. Genomic Sci.">
        <title>Complete genome sequence of Ferrimonas balearica type strain (PAT).</title>
        <authorList>
            <person name="Nolan M."/>
            <person name="Sikorski J."/>
            <person name="Davenport K."/>
            <person name="Lucas S."/>
            <person name="Glavina Del Rio T."/>
            <person name="Tice H."/>
            <person name="Cheng J."/>
            <person name="Goodwin L."/>
            <person name="Pitluck S."/>
            <person name="Liolios K."/>
            <person name="Ivanova N."/>
            <person name="Mavromatis K."/>
            <person name="Ovchinnikova G."/>
            <person name="Pati A."/>
            <person name="Chen A."/>
            <person name="Palaniappan K."/>
            <person name="Land M."/>
            <person name="Hauser L."/>
            <person name="Chang Y."/>
            <person name="Jeffries C."/>
            <person name="Tapia R."/>
            <person name="Brettin T."/>
            <person name="Detter J."/>
            <person name="Han C."/>
            <person name="Yasawong M."/>
            <person name="Rohde M."/>
            <person name="Tindall B."/>
            <person name="Goker M."/>
            <person name="Woyke T."/>
            <person name="Bristow J."/>
            <person name="Eisen J."/>
            <person name="Markowitz V."/>
            <person name="Hugenholtz P."/>
            <person name="Kyrpides N."/>
            <person name="Klenk H."/>
            <person name="Lapidus A."/>
        </authorList>
    </citation>
    <scope>NUCLEOTIDE SEQUENCE [LARGE SCALE GENOMIC DNA]</scope>
    <source>
        <strain evidence="16">DSM 9799 / CCM 4581 / KCTC 23876 / PAT</strain>
    </source>
</reference>
<dbReference type="EMBL" id="CP002209">
    <property type="protein sequence ID" value="ADN76703.1"/>
    <property type="molecule type" value="Genomic_DNA"/>
</dbReference>
<evidence type="ECO:0000256" key="3">
    <source>
        <dbReference type="ARBA" id="ARBA00012071"/>
    </source>
</evidence>
<comment type="similarity">
    <text evidence="13">Belongs to the LpxK family.</text>
</comment>
<evidence type="ECO:0000256" key="10">
    <source>
        <dbReference type="ARBA" id="ARBA00022840"/>
    </source>
</evidence>
<dbReference type="Pfam" id="PF02606">
    <property type="entry name" value="LpxK"/>
    <property type="match status" value="1"/>
</dbReference>
<dbReference type="SUPFAM" id="SSF52540">
    <property type="entry name" value="P-loop containing nucleoside triphosphate hydrolases"/>
    <property type="match status" value="1"/>
</dbReference>
<dbReference type="InterPro" id="IPR027417">
    <property type="entry name" value="P-loop_NTPase"/>
</dbReference>
<keyword evidence="14" id="KW-1133">Transmembrane helix</keyword>
<evidence type="ECO:0000313" key="16">
    <source>
        <dbReference type="Proteomes" id="UP000006683"/>
    </source>
</evidence>
<evidence type="ECO:0000256" key="2">
    <source>
        <dbReference type="ARBA" id="ARBA00004870"/>
    </source>
</evidence>
<evidence type="ECO:0000256" key="5">
    <source>
        <dbReference type="ARBA" id="ARBA00022516"/>
    </source>
</evidence>
<evidence type="ECO:0000256" key="8">
    <source>
        <dbReference type="ARBA" id="ARBA00022741"/>
    </source>
</evidence>
<sequence length="328" mass="35857">MSKALERAWQQGHPALYLLAPLTALFALISVSRRWLYRRGWLSSPRLSVPVVVVGNISVGGNGKTPTVLYLVALLQKAGYRPGIISRGYGGKAPHYPYRVDADTPAEYCGDEPALMAQRTGVPVAVGPDRVAAAQLLIDSGEVDVLISDDGMQHYRLARQLEVAVIDGQRRFGNGWLLPMGPLRETPARLQQCDLRVCNGGEAQPGEYAMTLMPDQWQRVDGSGPAEPPAPQVAMAGIGHPPRFFDTLRSLGMAPVACHGFADHQPYEADILTQLTDTGQSLVMTEKDAVKCRGFARSNWYYLPVTASLGRNFDTEFLRKLKESLDGL</sequence>
<dbReference type="GO" id="GO:0005524">
    <property type="term" value="F:ATP binding"/>
    <property type="evidence" value="ECO:0007669"/>
    <property type="project" value="UniProtKB-UniRule"/>
</dbReference>
<keyword evidence="10 13" id="KW-0067">ATP-binding</keyword>
<dbReference type="STRING" id="550540.Fbal_2501"/>
<name>E1SNN0_FERBD</name>
<keyword evidence="8 13" id="KW-0547">Nucleotide-binding</keyword>
<accession>E1SNN0</accession>
<evidence type="ECO:0000256" key="13">
    <source>
        <dbReference type="HAMAP-Rule" id="MF_00409"/>
    </source>
</evidence>
<keyword evidence="9 13" id="KW-0418">Kinase</keyword>
<keyword evidence="7 13" id="KW-0808">Transferase</keyword>
<dbReference type="GO" id="GO:0005886">
    <property type="term" value="C:plasma membrane"/>
    <property type="evidence" value="ECO:0007669"/>
    <property type="project" value="TreeGrafter"/>
</dbReference>
<proteinExistence type="inferred from homology"/>
<keyword evidence="6 13" id="KW-0441">Lipid A biosynthesis</keyword>
<evidence type="ECO:0000256" key="1">
    <source>
        <dbReference type="ARBA" id="ARBA00002274"/>
    </source>
</evidence>
<dbReference type="GO" id="GO:0009244">
    <property type="term" value="P:lipopolysaccharide core region biosynthetic process"/>
    <property type="evidence" value="ECO:0007669"/>
    <property type="project" value="TreeGrafter"/>
</dbReference>
<dbReference type="HAMAP" id="MF_00409">
    <property type="entry name" value="LpxK"/>
    <property type="match status" value="1"/>
</dbReference>
<feature type="transmembrane region" description="Helical" evidence="14">
    <location>
        <begin position="15"/>
        <end position="36"/>
    </location>
</feature>
<organism evidence="15 16">
    <name type="scientific">Ferrimonas balearica (strain DSM 9799 / CCM 4581 / KCTC 23876 / PAT)</name>
    <dbReference type="NCBI Taxonomy" id="550540"/>
    <lineage>
        <taxon>Bacteria</taxon>
        <taxon>Pseudomonadati</taxon>
        <taxon>Pseudomonadota</taxon>
        <taxon>Gammaproteobacteria</taxon>
        <taxon>Alteromonadales</taxon>
        <taxon>Ferrimonadaceae</taxon>
        <taxon>Ferrimonas</taxon>
    </lineage>
</organism>
<evidence type="ECO:0000256" key="6">
    <source>
        <dbReference type="ARBA" id="ARBA00022556"/>
    </source>
</evidence>